<dbReference type="EMBL" id="CAJMXA010004257">
    <property type="protein sequence ID" value="CAE6538330.1"/>
    <property type="molecule type" value="Genomic_DNA"/>
</dbReference>
<comment type="caution">
    <text evidence="1">The sequence shown here is derived from an EMBL/GenBank/DDBJ whole genome shotgun (WGS) entry which is preliminary data.</text>
</comment>
<sequence>MAELRPGRYRLEIRSTRDPNRVDNKYATAKAPDQPVRVERESGNIQNQAWIVIPGPEPQVFIIKASGMNTDWTAWHNKEDGLVILGQEKLFKVRPYSQDGPIQVNFVQPLDHPIMPGGDYLVGTEGDIVKANRYPLDPEVDRPVWAFIPLLME</sequence>
<gene>
    <name evidence="1" type="ORF">RDB_LOCUS186318</name>
</gene>
<evidence type="ECO:0000313" key="1">
    <source>
        <dbReference type="EMBL" id="CAE6538330.1"/>
    </source>
</evidence>
<evidence type="ECO:0000313" key="2">
    <source>
        <dbReference type="Proteomes" id="UP000663853"/>
    </source>
</evidence>
<dbReference type="AlphaFoldDB" id="A0A8H3DQ82"/>
<reference evidence="1" key="1">
    <citation type="submission" date="2021-01" db="EMBL/GenBank/DDBJ databases">
        <authorList>
            <person name="Kaushik A."/>
        </authorList>
    </citation>
    <scope>NUCLEOTIDE SEQUENCE</scope>
    <source>
        <strain evidence="1">AG6-10EEA</strain>
    </source>
</reference>
<protein>
    <submittedName>
        <fullName evidence="1">Uncharacterized protein</fullName>
    </submittedName>
</protein>
<name>A0A8H3DQ82_9AGAM</name>
<organism evidence="1 2">
    <name type="scientific">Rhizoctonia solani</name>
    <dbReference type="NCBI Taxonomy" id="456999"/>
    <lineage>
        <taxon>Eukaryota</taxon>
        <taxon>Fungi</taxon>
        <taxon>Dikarya</taxon>
        <taxon>Basidiomycota</taxon>
        <taxon>Agaricomycotina</taxon>
        <taxon>Agaricomycetes</taxon>
        <taxon>Cantharellales</taxon>
        <taxon>Ceratobasidiaceae</taxon>
        <taxon>Rhizoctonia</taxon>
    </lineage>
</organism>
<dbReference type="Gene3D" id="2.80.10.50">
    <property type="match status" value="1"/>
</dbReference>
<proteinExistence type="predicted"/>
<dbReference type="Proteomes" id="UP000663853">
    <property type="component" value="Unassembled WGS sequence"/>
</dbReference>
<accession>A0A8H3DQ82</accession>